<evidence type="ECO:0000313" key="3">
    <source>
        <dbReference type="EMBL" id="KAK9778300.1"/>
    </source>
</evidence>
<keyword evidence="4" id="KW-1185">Reference proteome</keyword>
<gene>
    <name evidence="3" type="ORF">SCAR479_04702</name>
</gene>
<comment type="caution">
    <text evidence="3">The sequence shown here is derived from an EMBL/GenBank/DDBJ whole genome shotgun (WGS) entry which is preliminary data.</text>
</comment>
<feature type="region of interest" description="Disordered" evidence="2">
    <location>
        <begin position="161"/>
        <end position="221"/>
    </location>
</feature>
<evidence type="ECO:0000256" key="1">
    <source>
        <dbReference type="SAM" id="Coils"/>
    </source>
</evidence>
<accession>A0ABR2XXN4</accession>
<reference evidence="3 4" key="1">
    <citation type="submission" date="2024-02" db="EMBL/GenBank/DDBJ databases">
        <title>First draft genome assembly of two strains of Seiridium cardinale.</title>
        <authorList>
            <person name="Emiliani G."/>
            <person name="Scali E."/>
        </authorList>
    </citation>
    <scope>NUCLEOTIDE SEQUENCE [LARGE SCALE GENOMIC DNA]</scope>
    <source>
        <strain evidence="3 4">BM-138-000479</strain>
    </source>
</reference>
<protein>
    <submittedName>
        <fullName evidence="3">Uncharacterized protein</fullName>
    </submittedName>
</protein>
<dbReference type="Proteomes" id="UP001465668">
    <property type="component" value="Unassembled WGS sequence"/>
</dbReference>
<keyword evidence="1" id="KW-0175">Coiled coil</keyword>
<feature type="coiled-coil region" evidence="1">
    <location>
        <begin position="567"/>
        <end position="608"/>
    </location>
</feature>
<sequence>MSTRSLALHKYISQDGFAFPDGPMAHRIALKHVHASWAKHLEQYNTADVKVAQLFQAMHDHRHKYASDPEGFWQAVKEQVPWALFLSLSDISDIAEAMVLARRDYVDKVEDEGSSVKSPRKKLPKLVHSWIQWHDNFRRESKSVSTALSFVPSRFVPSRRVSMSSQFSSPESSDGEEDSDDDPITPTVKKSMDPPKKSMDPPKRPMERKCDLPVHKGRLQQKKASGIVDGTAQTKVVDSSAAALVSDPRRSRTYSPARQTRSKSHVSITETGPLLASSARIAKLITQTTDDILKSTGSLTDPETHLNRMITDPFKQSMHRIATRKPRASPNYLSGPVYKNRNPQPSRATQVAPARVQKTVAASHTPKAITRNAAKILAAAQTPSDTVPIPSGETSRNSSIPVISELNVGKEWKANLLLTAPRDDKPILDPAPFQSHEQLVMASPAPFSAAELVQLAKSHGNDCKPRKVGPCVSTAKVDELEMRAFKQEVDLRINSILSDLRRDNEVLLQDPPAMIIRYGEARRDIKKWYDQWNDAHAREYKAHHKASEYLWRLFGEVQRGVIQGQVLQEEVNKLVAQEQALEDLASEKQALEERLRQINLERAEIQDRRRSSTARGASGYFPSNSCVNTSSQVVNTRSASAWNPMTNDSGASGYSPSNSCVATSSQVVDDGFDSPPPGFGDDIDLDSFF</sequence>
<feature type="region of interest" description="Disordered" evidence="2">
    <location>
        <begin position="327"/>
        <end position="351"/>
    </location>
</feature>
<feature type="compositionally biased region" description="Acidic residues" evidence="2">
    <location>
        <begin position="173"/>
        <end position="183"/>
    </location>
</feature>
<proteinExistence type="predicted"/>
<feature type="compositionally biased region" description="Polar residues" evidence="2">
    <location>
        <begin position="650"/>
        <end position="667"/>
    </location>
</feature>
<feature type="compositionally biased region" description="Low complexity" evidence="2">
    <location>
        <begin position="161"/>
        <end position="172"/>
    </location>
</feature>
<feature type="region of interest" description="Disordered" evidence="2">
    <location>
        <begin position="247"/>
        <end position="268"/>
    </location>
</feature>
<feature type="compositionally biased region" description="Basic and acidic residues" evidence="2">
    <location>
        <begin position="190"/>
        <end position="214"/>
    </location>
</feature>
<evidence type="ECO:0000313" key="4">
    <source>
        <dbReference type="Proteomes" id="UP001465668"/>
    </source>
</evidence>
<organism evidence="3 4">
    <name type="scientific">Seiridium cardinale</name>
    <dbReference type="NCBI Taxonomy" id="138064"/>
    <lineage>
        <taxon>Eukaryota</taxon>
        <taxon>Fungi</taxon>
        <taxon>Dikarya</taxon>
        <taxon>Ascomycota</taxon>
        <taxon>Pezizomycotina</taxon>
        <taxon>Sordariomycetes</taxon>
        <taxon>Xylariomycetidae</taxon>
        <taxon>Amphisphaeriales</taxon>
        <taxon>Sporocadaceae</taxon>
        <taxon>Seiridium</taxon>
    </lineage>
</organism>
<evidence type="ECO:0000256" key="2">
    <source>
        <dbReference type="SAM" id="MobiDB-lite"/>
    </source>
</evidence>
<feature type="compositionally biased region" description="Polar residues" evidence="2">
    <location>
        <begin position="253"/>
        <end position="268"/>
    </location>
</feature>
<name>A0ABR2XXN4_9PEZI</name>
<feature type="region of interest" description="Disordered" evidence="2">
    <location>
        <begin position="650"/>
        <end position="689"/>
    </location>
</feature>
<dbReference type="EMBL" id="JARVKM010000016">
    <property type="protein sequence ID" value="KAK9778300.1"/>
    <property type="molecule type" value="Genomic_DNA"/>
</dbReference>